<name>A0A936YYZ7_9BURK</name>
<dbReference type="RefSeq" id="WP_201673756.1">
    <property type="nucleotide sequence ID" value="NZ_JAEQNE010000002.1"/>
</dbReference>
<keyword evidence="3" id="KW-1185">Reference proteome</keyword>
<accession>A0A936YYZ7</accession>
<comment type="caution">
    <text evidence="2">The sequence shown here is derived from an EMBL/GenBank/DDBJ whole genome shotgun (WGS) entry which is preliminary data.</text>
</comment>
<dbReference type="InterPro" id="IPR041657">
    <property type="entry name" value="HTH_17"/>
</dbReference>
<evidence type="ECO:0000313" key="2">
    <source>
        <dbReference type="EMBL" id="MBL0391101.1"/>
    </source>
</evidence>
<dbReference type="InterPro" id="IPR010093">
    <property type="entry name" value="SinI_DNA-bd"/>
</dbReference>
<evidence type="ECO:0000313" key="3">
    <source>
        <dbReference type="Proteomes" id="UP000599109"/>
    </source>
</evidence>
<reference evidence="2 3" key="1">
    <citation type="journal article" date="2017" name="Int. J. Syst. Evol. Microbiol.">
        <title>Ramlibacter monticola sp. nov., isolated from forest soil.</title>
        <authorList>
            <person name="Chaudhary D.K."/>
            <person name="Kim J."/>
        </authorList>
    </citation>
    <scope>NUCLEOTIDE SEQUENCE [LARGE SCALE GENOMIC DNA]</scope>
    <source>
        <strain evidence="2 3">KACC 19175</strain>
    </source>
</reference>
<dbReference type="Proteomes" id="UP000599109">
    <property type="component" value="Unassembled WGS sequence"/>
</dbReference>
<dbReference type="AlphaFoldDB" id="A0A936YYZ7"/>
<dbReference type="GO" id="GO:0003677">
    <property type="term" value="F:DNA binding"/>
    <property type="evidence" value="ECO:0007669"/>
    <property type="project" value="UniProtKB-KW"/>
</dbReference>
<dbReference type="NCBIfam" id="TIGR01764">
    <property type="entry name" value="excise"/>
    <property type="match status" value="1"/>
</dbReference>
<sequence length="132" mass="14642">MLTLNIDIDQLIAVLRRHARLTPNAARAIQDDFTKLFQAPRILVRTNTPTRNAVAAADTVLSTQAAADLIGVSRPYLVARIDAGDIPLHQQVGKQRRVLKSAVLAWHRREQTRRRKALGQLGAHLDREISAG</sequence>
<organism evidence="2 3">
    <name type="scientific">Ramlibacter monticola</name>
    <dbReference type="NCBI Taxonomy" id="1926872"/>
    <lineage>
        <taxon>Bacteria</taxon>
        <taxon>Pseudomonadati</taxon>
        <taxon>Pseudomonadota</taxon>
        <taxon>Betaproteobacteria</taxon>
        <taxon>Burkholderiales</taxon>
        <taxon>Comamonadaceae</taxon>
        <taxon>Ramlibacter</taxon>
    </lineage>
</organism>
<dbReference type="Pfam" id="PF12728">
    <property type="entry name" value="HTH_17"/>
    <property type="match status" value="1"/>
</dbReference>
<proteinExistence type="predicted"/>
<evidence type="ECO:0000259" key="1">
    <source>
        <dbReference type="Pfam" id="PF12728"/>
    </source>
</evidence>
<gene>
    <name evidence="2" type="ORF">JJ685_08100</name>
</gene>
<feature type="domain" description="Helix-turn-helix" evidence="1">
    <location>
        <begin position="60"/>
        <end position="108"/>
    </location>
</feature>
<dbReference type="EMBL" id="JAEQNE010000002">
    <property type="protein sequence ID" value="MBL0391101.1"/>
    <property type="molecule type" value="Genomic_DNA"/>
</dbReference>
<keyword evidence="2" id="KW-0238">DNA-binding</keyword>
<protein>
    <submittedName>
        <fullName evidence="2">Excisionase family DNA-binding protein</fullName>
    </submittedName>
</protein>